<dbReference type="eggNOG" id="arCOG05319">
    <property type="taxonomic scope" value="Archaea"/>
</dbReference>
<keyword evidence="2" id="KW-0489">Methyltransferase</keyword>
<keyword evidence="3" id="KW-1185">Reference proteome</keyword>
<dbReference type="OrthoDB" id="30774at2157"/>
<dbReference type="RefSeq" id="WP_011763036.1">
    <property type="nucleotide sequence ID" value="NC_008701.1"/>
</dbReference>
<dbReference type="AlphaFoldDB" id="A1RU29"/>
<gene>
    <name evidence="2" type="ordered locus">Pisl_1298</name>
</gene>
<protein>
    <submittedName>
        <fullName evidence="2">Methyltransferase type 11</fullName>
    </submittedName>
</protein>
<dbReference type="InterPro" id="IPR029063">
    <property type="entry name" value="SAM-dependent_MTases_sf"/>
</dbReference>
<dbReference type="Proteomes" id="UP000002595">
    <property type="component" value="Chromosome"/>
</dbReference>
<dbReference type="GO" id="GO:0008757">
    <property type="term" value="F:S-adenosylmethionine-dependent methyltransferase activity"/>
    <property type="evidence" value="ECO:0007669"/>
    <property type="project" value="InterPro"/>
</dbReference>
<dbReference type="GO" id="GO:0032259">
    <property type="term" value="P:methylation"/>
    <property type="evidence" value="ECO:0007669"/>
    <property type="project" value="UniProtKB-KW"/>
</dbReference>
<dbReference type="HOGENOM" id="CLU_136007_0_0_2"/>
<reference evidence="2" key="1">
    <citation type="submission" date="2006-12" db="EMBL/GenBank/DDBJ databases">
        <title>Complete sequence of Pyrobaculum islandicum DSM 4184.</title>
        <authorList>
            <person name="Copeland A."/>
            <person name="Lucas S."/>
            <person name="Lapidus A."/>
            <person name="Barry K."/>
            <person name="Detter J.C."/>
            <person name="Glavina del Rio T."/>
            <person name="Dalin E."/>
            <person name="Tice H."/>
            <person name="Pitluck S."/>
            <person name="Meincke L."/>
            <person name="Brettin T."/>
            <person name="Bruce D."/>
            <person name="Han C."/>
            <person name="Tapia R."/>
            <person name="Gilna P."/>
            <person name="Schmutz J."/>
            <person name="Larimer F."/>
            <person name="Land M."/>
            <person name="Hauser L."/>
            <person name="Kyrpides N."/>
            <person name="Mikhailova N."/>
            <person name="Cozen A.E."/>
            <person name="Fitz-Gibbon S.T."/>
            <person name="House C.H."/>
            <person name="Saltikov C."/>
            <person name="Lowe T."/>
            <person name="Richardson P."/>
        </authorList>
    </citation>
    <scope>NUCLEOTIDE SEQUENCE [LARGE SCALE GENOMIC DNA]</scope>
    <source>
        <strain evidence="2">DSM 4184</strain>
    </source>
</reference>
<dbReference type="GeneID" id="4617922"/>
<dbReference type="SUPFAM" id="SSF53335">
    <property type="entry name" value="S-adenosyl-L-methionine-dependent methyltransferases"/>
    <property type="match status" value="1"/>
</dbReference>
<evidence type="ECO:0000313" key="3">
    <source>
        <dbReference type="Proteomes" id="UP000002595"/>
    </source>
</evidence>
<dbReference type="Gene3D" id="3.40.50.150">
    <property type="entry name" value="Vaccinia Virus protein VP39"/>
    <property type="match status" value="1"/>
</dbReference>
<organism evidence="2 3">
    <name type="scientific">Pyrobaculum islandicum (strain DSM 4184 / JCM 9189 / GEO3)</name>
    <dbReference type="NCBI Taxonomy" id="384616"/>
    <lineage>
        <taxon>Archaea</taxon>
        <taxon>Thermoproteota</taxon>
        <taxon>Thermoprotei</taxon>
        <taxon>Thermoproteales</taxon>
        <taxon>Thermoproteaceae</taxon>
        <taxon>Pyrobaculum</taxon>
    </lineage>
</organism>
<dbReference type="CDD" id="cd02440">
    <property type="entry name" value="AdoMet_MTases"/>
    <property type="match status" value="1"/>
</dbReference>
<dbReference type="KEGG" id="pis:Pisl_1298"/>
<dbReference type="STRING" id="384616.Pisl_1298"/>
<dbReference type="EMBL" id="CP000504">
    <property type="protein sequence ID" value="ABL88461.1"/>
    <property type="molecule type" value="Genomic_DNA"/>
</dbReference>
<accession>A1RU29</accession>
<dbReference type="InterPro" id="IPR013216">
    <property type="entry name" value="Methyltransf_11"/>
</dbReference>
<feature type="domain" description="Methyltransferase type 11" evidence="1">
    <location>
        <begin position="19"/>
        <end position="110"/>
    </location>
</feature>
<name>A1RU29_PYRIL</name>
<keyword evidence="2" id="KW-0808">Transferase</keyword>
<evidence type="ECO:0000313" key="2">
    <source>
        <dbReference type="EMBL" id="ABL88461.1"/>
    </source>
</evidence>
<sequence>MIEEIVKDLEDFDLGHTVVEVGAGYGNTTLLLLRRGLEVCAIDIDPGAISYLRSAFRDFVKAGLLKAILAPAESLPFRDGECDSAVSVAALHHIKNVAAALKEMERVAKRLVVVYDWTPESAGVTNPHSAWELEKKMREAVAVAEALGYTLVRESLWYRLTKRKS</sequence>
<evidence type="ECO:0000259" key="1">
    <source>
        <dbReference type="Pfam" id="PF08241"/>
    </source>
</evidence>
<proteinExistence type="predicted"/>
<dbReference type="Pfam" id="PF08241">
    <property type="entry name" value="Methyltransf_11"/>
    <property type="match status" value="1"/>
</dbReference>